<evidence type="ECO:0000313" key="3">
    <source>
        <dbReference type="Proteomes" id="UP001054252"/>
    </source>
</evidence>
<protein>
    <submittedName>
        <fullName evidence="2">Uncharacterized protein</fullName>
    </submittedName>
</protein>
<dbReference type="EMBL" id="BPVZ01000215">
    <property type="protein sequence ID" value="GKV46741.1"/>
    <property type="molecule type" value="Genomic_DNA"/>
</dbReference>
<feature type="compositionally biased region" description="Basic and acidic residues" evidence="1">
    <location>
        <begin position="1"/>
        <end position="25"/>
    </location>
</feature>
<proteinExistence type="predicted"/>
<feature type="region of interest" description="Disordered" evidence="1">
    <location>
        <begin position="1"/>
        <end position="38"/>
    </location>
</feature>
<evidence type="ECO:0000313" key="2">
    <source>
        <dbReference type="EMBL" id="GKV46741.1"/>
    </source>
</evidence>
<reference evidence="2 3" key="1">
    <citation type="journal article" date="2021" name="Commun. Biol.">
        <title>The genome of Shorea leprosula (Dipterocarpaceae) highlights the ecological relevance of drought in aseasonal tropical rainforests.</title>
        <authorList>
            <person name="Ng K.K.S."/>
            <person name="Kobayashi M.J."/>
            <person name="Fawcett J.A."/>
            <person name="Hatakeyama M."/>
            <person name="Paape T."/>
            <person name="Ng C.H."/>
            <person name="Ang C.C."/>
            <person name="Tnah L.H."/>
            <person name="Lee C.T."/>
            <person name="Nishiyama T."/>
            <person name="Sese J."/>
            <person name="O'Brien M.J."/>
            <person name="Copetti D."/>
            <person name="Mohd Noor M.I."/>
            <person name="Ong R.C."/>
            <person name="Putra M."/>
            <person name="Sireger I.Z."/>
            <person name="Indrioko S."/>
            <person name="Kosugi Y."/>
            <person name="Izuno A."/>
            <person name="Isagi Y."/>
            <person name="Lee S.L."/>
            <person name="Shimizu K.K."/>
        </authorList>
    </citation>
    <scope>NUCLEOTIDE SEQUENCE [LARGE SCALE GENOMIC DNA]</scope>
    <source>
        <strain evidence="2">214</strain>
    </source>
</reference>
<organism evidence="2 3">
    <name type="scientific">Rubroshorea leprosula</name>
    <dbReference type="NCBI Taxonomy" id="152421"/>
    <lineage>
        <taxon>Eukaryota</taxon>
        <taxon>Viridiplantae</taxon>
        <taxon>Streptophyta</taxon>
        <taxon>Embryophyta</taxon>
        <taxon>Tracheophyta</taxon>
        <taxon>Spermatophyta</taxon>
        <taxon>Magnoliopsida</taxon>
        <taxon>eudicotyledons</taxon>
        <taxon>Gunneridae</taxon>
        <taxon>Pentapetalae</taxon>
        <taxon>rosids</taxon>
        <taxon>malvids</taxon>
        <taxon>Malvales</taxon>
        <taxon>Dipterocarpaceae</taxon>
        <taxon>Rubroshorea</taxon>
    </lineage>
</organism>
<name>A0AAV5MAA5_9ROSI</name>
<gene>
    <name evidence="2" type="ORF">SLEP1_g53716</name>
</gene>
<comment type="caution">
    <text evidence="2">The sequence shown here is derived from an EMBL/GenBank/DDBJ whole genome shotgun (WGS) entry which is preliminary data.</text>
</comment>
<dbReference type="Proteomes" id="UP001054252">
    <property type="component" value="Unassembled WGS sequence"/>
</dbReference>
<dbReference type="AlphaFoldDB" id="A0AAV5MAA5"/>
<evidence type="ECO:0000256" key="1">
    <source>
        <dbReference type="SAM" id="MobiDB-lite"/>
    </source>
</evidence>
<accession>A0AAV5MAA5</accession>
<keyword evidence="3" id="KW-1185">Reference proteome</keyword>
<sequence>MHFNQKKEGKELKENKQKSNEDPRVRSRRRRRIQGSLRVSRTQLLGSSGFREEPRFGTRFAKPSSWIRETQLLGSRNPVAGFAKPSCWVRETRYWVPRGTKQLGFARNPDLGFMNLGLGFLMEPPCWVRGGRRLRKRKGRRDKREERRKKKKNIIIINYVVRPDAWEARESDELGG</sequence>